<dbReference type="SUPFAM" id="SSF52374">
    <property type="entry name" value="Nucleotidylyl transferase"/>
    <property type="match status" value="1"/>
</dbReference>
<dbReference type="Gene3D" id="3.40.50.620">
    <property type="entry name" value="HUPs"/>
    <property type="match status" value="2"/>
</dbReference>
<evidence type="ECO:0000256" key="6">
    <source>
        <dbReference type="ARBA" id="ARBA00022598"/>
    </source>
</evidence>
<dbReference type="GO" id="GO:0002161">
    <property type="term" value="F:aminoacyl-tRNA deacylase activity"/>
    <property type="evidence" value="ECO:0007669"/>
    <property type="project" value="InterPro"/>
</dbReference>
<feature type="domain" description="Methionyl/Valyl/Leucyl/Isoleucyl-tRNA synthetase anticodon-binding" evidence="18">
    <location>
        <begin position="779"/>
        <end position="933"/>
    </location>
</feature>
<name>A0A1X0R6B2_RHIZD</name>
<evidence type="ECO:0000256" key="1">
    <source>
        <dbReference type="ARBA" id="ARBA00004173"/>
    </source>
</evidence>
<evidence type="ECO:0000256" key="3">
    <source>
        <dbReference type="ARBA" id="ARBA00005594"/>
    </source>
</evidence>
<dbReference type="OrthoDB" id="629407at2759"/>
<dbReference type="InterPro" id="IPR033705">
    <property type="entry name" value="Anticodon_Ia_Val"/>
</dbReference>
<evidence type="ECO:0000259" key="17">
    <source>
        <dbReference type="Pfam" id="PF00133"/>
    </source>
</evidence>
<dbReference type="Pfam" id="PF00133">
    <property type="entry name" value="tRNA-synt_1"/>
    <property type="match status" value="1"/>
</dbReference>
<evidence type="ECO:0000256" key="10">
    <source>
        <dbReference type="ARBA" id="ARBA00023146"/>
    </source>
</evidence>
<feature type="domain" description="Aminoacyl-tRNA synthetase class Ia" evidence="17">
    <location>
        <begin position="110"/>
        <end position="734"/>
    </location>
</feature>
<keyword evidence="9 15" id="KW-0648">Protein biosynthesis</keyword>
<dbReference type="GO" id="GO:0005739">
    <property type="term" value="C:mitochondrion"/>
    <property type="evidence" value="ECO:0007669"/>
    <property type="project" value="UniProtKB-SubCell"/>
</dbReference>
<reference evidence="19" key="1">
    <citation type="journal article" date="2016" name="Proc. Natl. Acad. Sci. U.S.A.">
        <title>Lipid metabolic changes in an early divergent fungus govern the establishment of a mutualistic symbiosis with endobacteria.</title>
        <authorList>
            <person name="Lastovetsky O.A."/>
            <person name="Gaspar M.L."/>
            <person name="Mondo S.J."/>
            <person name="LaButti K.M."/>
            <person name="Sandor L."/>
            <person name="Grigoriev I.V."/>
            <person name="Henry S.A."/>
            <person name="Pawlowska T.E."/>
        </authorList>
    </citation>
    <scope>NUCLEOTIDE SEQUENCE [LARGE SCALE GENOMIC DNA]</scope>
    <source>
        <strain evidence="19">ATCC 52814</strain>
    </source>
</reference>
<dbReference type="InterPro" id="IPR014729">
    <property type="entry name" value="Rossmann-like_a/b/a_fold"/>
</dbReference>
<evidence type="ECO:0000256" key="7">
    <source>
        <dbReference type="ARBA" id="ARBA00022741"/>
    </source>
</evidence>
<comment type="catalytic activity">
    <reaction evidence="13">
        <text>tRNA(Val) + L-valine + ATP = L-valyl-tRNA(Val) + AMP + diphosphate</text>
        <dbReference type="Rhea" id="RHEA:10704"/>
        <dbReference type="Rhea" id="RHEA-COMP:9672"/>
        <dbReference type="Rhea" id="RHEA-COMP:9708"/>
        <dbReference type="ChEBI" id="CHEBI:30616"/>
        <dbReference type="ChEBI" id="CHEBI:33019"/>
        <dbReference type="ChEBI" id="CHEBI:57762"/>
        <dbReference type="ChEBI" id="CHEBI:78442"/>
        <dbReference type="ChEBI" id="CHEBI:78537"/>
        <dbReference type="ChEBI" id="CHEBI:456215"/>
        <dbReference type="EC" id="6.1.1.9"/>
    </reaction>
</comment>
<dbReference type="NCBIfam" id="TIGR00422">
    <property type="entry name" value="valS"/>
    <property type="match status" value="1"/>
</dbReference>
<evidence type="ECO:0000256" key="4">
    <source>
        <dbReference type="ARBA" id="ARBA00013169"/>
    </source>
</evidence>
<dbReference type="PANTHER" id="PTHR11946:SF109">
    <property type="entry name" value="VALINE--TRNA LIGASE"/>
    <property type="match status" value="1"/>
</dbReference>
<dbReference type="Gene3D" id="1.10.730.10">
    <property type="entry name" value="Isoleucyl-tRNA Synthetase, Domain 1"/>
    <property type="match status" value="1"/>
</dbReference>
<accession>A0A1X0R6B2</accession>
<dbReference type="FunFam" id="3.90.740.10:FF:000005">
    <property type="entry name" value="Valine--tRNA ligase, mitochondrial"/>
    <property type="match status" value="1"/>
</dbReference>
<feature type="region of interest" description="Disordered" evidence="16">
    <location>
        <begin position="1"/>
        <end position="96"/>
    </location>
</feature>
<keyword evidence="10 15" id="KW-0030">Aminoacyl-tRNA synthetase</keyword>
<keyword evidence="5" id="KW-0963">Cytoplasm</keyword>
<dbReference type="SUPFAM" id="SSF47323">
    <property type="entry name" value="Anticodon-binding domain of a subclass of class I aminoacyl-tRNA synthetases"/>
    <property type="match status" value="1"/>
</dbReference>
<dbReference type="EC" id="6.1.1.9" evidence="4"/>
<evidence type="ECO:0000256" key="14">
    <source>
        <dbReference type="ARBA" id="ARBA00072234"/>
    </source>
</evidence>
<keyword evidence="8 15" id="KW-0067">ATP-binding</keyword>
<protein>
    <recommendedName>
        <fullName evidence="14">Probable valine--tRNA ligase, cytoplasmic</fullName>
        <ecNumber evidence="4">6.1.1.9</ecNumber>
    </recommendedName>
    <alternativeName>
        <fullName evidence="12">Valine--tRNA ligase, mitochondrial</fullName>
    </alternativeName>
    <alternativeName>
        <fullName evidence="11">Valyl-tRNA synthetase</fullName>
    </alternativeName>
</protein>
<dbReference type="GO" id="GO:0006438">
    <property type="term" value="P:valyl-tRNA aminoacylation"/>
    <property type="evidence" value="ECO:0007669"/>
    <property type="project" value="InterPro"/>
</dbReference>
<feature type="compositionally biased region" description="Low complexity" evidence="16">
    <location>
        <begin position="41"/>
        <end position="51"/>
    </location>
</feature>
<proteinExistence type="inferred from homology"/>
<evidence type="ECO:0000256" key="5">
    <source>
        <dbReference type="ARBA" id="ARBA00022490"/>
    </source>
</evidence>
<dbReference type="CDD" id="cd00817">
    <property type="entry name" value="ValRS_core"/>
    <property type="match status" value="1"/>
</dbReference>
<evidence type="ECO:0000256" key="12">
    <source>
        <dbReference type="ARBA" id="ARBA00040837"/>
    </source>
</evidence>
<dbReference type="Proteomes" id="UP000242414">
    <property type="component" value="Unassembled WGS sequence"/>
</dbReference>
<dbReference type="FunFam" id="3.40.50.620:FF:000020">
    <property type="entry name" value="Valine--tRNA ligase, mitochondrial"/>
    <property type="match status" value="1"/>
</dbReference>
<dbReference type="InterPro" id="IPR013155">
    <property type="entry name" value="M/V/L/I-tRNA-synth_anticd-bd"/>
</dbReference>
<dbReference type="AlphaFoldDB" id="A0A1X0R6B2"/>
<dbReference type="GO" id="GO:0004832">
    <property type="term" value="F:valine-tRNA ligase activity"/>
    <property type="evidence" value="ECO:0007669"/>
    <property type="project" value="UniProtKB-EC"/>
</dbReference>
<dbReference type="Pfam" id="PF08264">
    <property type="entry name" value="Anticodon_1"/>
    <property type="match status" value="1"/>
</dbReference>
<evidence type="ECO:0000256" key="13">
    <source>
        <dbReference type="ARBA" id="ARBA00047552"/>
    </source>
</evidence>
<dbReference type="GO" id="GO:0005829">
    <property type="term" value="C:cytosol"/>
    <property type="evidence" value="ECO:0007669"/>
    <property type="project" value="TreeGrafter"/>
</dbReference>
<gene>
    <name evidence="19" type="ORF">BCV72DRAFT_106933</name>
</gene>
<dbReference type="InterPro" id="IPR002300">
    <property type="entry name" value="aa-tRNA-synth_Ia"/>
</dbReference>
<evidence type="ECO:0000256" key="2">
    <source>
        <dbReference type="ARBA" id="ARBA00004496"/>
    </source>
</evidence>
<dbReference type="PROSITE" id="PS00178">
    <property type="entry name" value="AA_TRNA_LIGASE_I"/>
    <property type="match status" value="1"/>
</dbReference>
<dbReference type="PANTHER" id="PTHR11946">
    <property type="entry name" value="VALYL-TRNA SYNTHETASES"/>
    <property type="match status" value="1"/>
</dbReference>
<evidence type="ECO:0000256" key="8">
    <source>
        <dbReference type="ARBA" id="ARBA00022840"/>
    </source>
</evidence>
<dbReference type="InterPro" id="IPR009080">
    <property type="entry name" value="tRNAsynth_Ia_anticodon-bd"/>
</dbReference>
<dbReference type="NCBIfam" id="NF004349">
    <property type="entry name" value="PRK05729.1"/>
    <property type="match status" value="1"/>
</dbReference>
<comment type="similarity">
    <text evidence="3 15">Belongs to the class-I aminoacyl-tRNA synthetase family.</text>
</comment>
<dbReference type="InterPro" id="IPR001412">
    <property type="entry name" value="aa-tRNA-synth_I_CS"/>
</dbReference>
<organism evidence="19">
    <name type="scientific">Rhizopus microsporus var. microsporus</name>
    <dbReference type="NCBI Taxonomy" id="86635"/>
    <lineage>
        <taxon>Eukaryota</taxon>
        <taxon>Fungi</taxon>
        <taxon>Fungi incertae sedis</taxon>
        <taxon>Mucoromycota</taxon>
        <taxon>Mucoromycotina</taxon>
        <taxon>Mucoromycetes</taxon>
        <taxon>Mucorales</taxon>
        <taxon>Mucorineae</taxon>
        <taxon>Rhizopodaceae</taxon>
        <taxon>Rhizopus</taxon>
    </lineage>
</organism>
<dbReference type="FunFam" id="3.40.50.620:FF:000078">
    <property type="entry name" value="Valine--tRNA ligase, mitochondrial"/>
    <property type="match status" value="1"/>
</dbReference>
<comment type="subcellular location">
    <subcellularLocation>
        <location evidence="2">Cytoplasm</location>
    </subcellularLocation>
    <subcellularLocation>
        <location evidence="1">Mitochondrion</location>
    </subcellularLocation>
</comment>
<dbReference type="InterPro" id="IPR009008">
    <property type="entry name" value="Val/Leu/Ile-tRNA-synth_edit"/>
</dbReference>
<dbReference type="PRINTS" id="PR00986">
    <property type="entry name" value="TRNASYNTHVAL"/>
</dbReference>
<keyword evidence="7 15" id="KW-0547">Nucleotide-binding</keyword>
<dbReference type="VEuPathDB" id="FungiDB:BCV72DRAFT_106933"/>
<sequence>MADPKEQPQDTPATDNKPELDAAAAAKKAAKEAKQKEKQAAKLAKFQAKQAKLNEAKKAAGDSNNAEKKKKKESKTSTPAFVNKTPKGEKKDMSDPMANAYDPRAVESAWYDWWVKEGLFKPEFGPDGKPKPEGTFVIPAPPPNITGSLHIGHALTVAIQDALIRWQRMLGKTVLFNPGTDHAGISCQSVVEKMLWKQSKITRHDLGREKFVEKVWEWKELYGNKIHTQFERLGASFDWDRAVFTMDPKRYHAVEENFIRLHRDGIIYRANRLVNWCVALNTTLSNLEVENKELTGRTLLNVAGYDEKEKFEFGVLNEFAYQVEGSDERVVVATTRIETMLGDTAIAVHPNDERYKHLHGKYVVHPFIDRRIPIVTDDIAVDMAFGTGAVKITPAHDFNDYEVGKRHNLEFINILNDDGTFNEHAGPYKGMKRFHVRRQIVEDLKAKGLFVGVKENPMSVPVCSKSGDIIEPLMKPQWWVKCQGMADKAMKAVTDGELKISPKVSEGDWFRWLSNINDWCISRQLWWGHRVPAYFVKIEGENNDQMNDELWVTGHNEDEARTAAEAKFPGKKFTLEQDPDVLDTWFSSGLWPFSIQGWPEQTFDMEHFYPASMLETGWDILFFWVARMVMLGIQLTGKVPFKEVLCHAMIRDAHGRKMSKSLGNVIDPVDVIEGITLQGLHDKLSQGNLDTKEIKKAMAGQKADFPRGIPQCGTDALRFALCAYTTGGRDINLDILRVEGYRKFCNKLWNATRFALMKLGDDFKPNASSEPSGNESLVDKWILTKLNKCAIDTNKALEERNFKAATDAVYQFWLYELCDVYIEAIKPVCDIDTSKDEAAHARKVTAQNTLYTCLEAGLKLMHPFMPFVTEELFQRLVRRPGDNIMSIVKAKYPTENKAFDFTEAEKDFDTLFEGVKVIRSIATQLMLKKNIVAAVQTSDATLFKLYESQKHTIVALAKGVTELSILDASAESPVESESGSVGDNVTVFIRKQSSDN</sequence>
<evidence type="ECO:0000256" key="9">
    <source>
        <dbReference type="ARBA" id="ARBA00022917"/>
    </source>
</evidence>
<evidence type="ECO:0000313" key="19">
    <source>
        <dbReference type="EMBL" id="ORE07534.1"/>
    </source>
</evidence>
<dbReference type="EMBL" id="KV921902">
    <property type="protein sequence ID" value="ORE07534.1"/>
    <property type="molecule type" value="Genomic_DNA"/>
</dbReference>
<evidence type="ECO:0000256" key="15">
    <source>
        <dbReference type="RuleBase" id="RU363035"/>
    </source>
</evidence>
<dbReference type="HAMAP" id="MF_02004">
    <property type="entry name" value="Val_tRNA_synth_type1"/>
    <property type="match status" value="1"/>
</dbReference>
<keyword evidence="6 15" id="KW-0436">Ligase</keyword>
<dbReference type="Gene3D" id="3.90.740.10">
    <property type="entry name" value="Valyl/Leucyl/Isoleucyl-tRNA synthetase, editing domain"/>
    <property type="match status" value="1"/>
</dbReference>
<feature type="compositionally biased region" description="Basic and acidic residues" evidence="16">
    <location>
        <begin position="29"/>
        <end position="40"/>
    </location>
</feature>
<dbReference type="InterPro" id="IPR002303">
    <property type="entry name" value="Valyl-tRNA_ligase"/>
</dbReference>
<evidence type="ECO:0000256" key="11">
    <source>
        <dbReference type="ARBA" id="ARBA00029936"/>
    </source>
</evidence>
<dbReference type="SUPFAM" id="SSF50677">
    <property type="entry name" value="ValRS/IleRS/LeuRS editing domain"/>
    <property type="match status" value="1"/>
</dbReference>
<dbReference type="CDD" id="cd07962">
    <property type="entry name" value="Anticodon_Ia_Val"/>
    <property type="match status" value="1"/>
</dbReference>
<evidence type="ECO:0000256" key="16">
    <source>
        <dbReference type="SAM" id="MobiDB-lite"/>
    </source>
</evidence>
<dbReference type="FunFam" id="1.10.730.10:FF:000009">
    <property type="entry name" value="Valine--tRNA ligase, mitochondrial"/>
    <property type="match status" value="1"/>
</dbReference>
<dbReference type="GO" id="GO:0005524">
    <property type="term" value="F:ATP binding"/>
    <property type="evidence" value="ECO:0007669"/>
    <property type="project" value="UniProtKB-KW"/>
</dbReference>
<evidence type="ECO:0000259" key="18">
    <source>
        <dbReference type="Pfam" id="PF08264"/>
    </source>
</evidence>